<protein>
    <submittedName>
        <fullName evidence="1">DUF4852 domain-containing protein</fullName>
    </submittedName>
</protein>
<sequence length="355" mass="41178">MNLIKIFTTALLIASTLLPIKVNAQKFKKSEEPFTASNGKTYHIGDSIIITSPADFSNRYVCYKVGNKLQESQVAIRESVLEKGEMVDIRYTKCAIKQFRHYENEGTYAVVDKLFNWAININKGIEMGEIASDKLIELYNKPQSFSKEKAFLATLSETIDNNDVKEYLYRFYRNEYKQNYQDEFAFNSLISSKKKELAAKAKQYDGNKKFFAYINQEFGTYDFDSSSYPIVWDGNYIHLMDDTTEGIMAKDINDERIDFSDIAIYIDNTEEFASFSFPQERAKYLVNHRKASNGKIDRSLYMGVQFEIESIASEEWLKNHAVKDMTKKILICNLKRVDLFEDKACEANYLFTIEI</sequence>
<dbReference type="EMBL" id="JAPDPJ010000041">
    <property type="protein sequence ID" value="MCW3787992.1"/>
    <property type="molecule type" value="Genomic_DNA"/>
</dbReference>
<gene>
    <name evidence="1" type="ORF">OM075_16065</name>
</gene>
<name>A0AAE3M6V0_9BACT</name>
<dbReference type="RefSeq" id="WP_301191554.1">
    <property type="nucleotide sequence ID" value="NZ_JAPDPJ010000041.1"/>
</dbReference>
<dbReference type="Proteomes" id="UP001209229">
    <property type="component" value="Unassembled WGS sequence"/>
</dbReference>
<organism evidence="1 2">
    <name type="scientific">Plebeiibacterium sediminum</name>
    <dbReference type="NCBI Taxonomy" id="2992112"/>
    <lineage>
        <taxon>Bacteria</taxon>
        <taxon>Pseudomonadati</taxon>
        <taxon>Bacteroidota</taxon>
        <taxon>Bacteroidia</taxon>
        <taxon>Marinilabiliales</taxon>
        <taxon>Marinilabiliaceae</taxon>
        <taxon>Plebeiibacterium</taxon>
    </lineage>
</organism>
<dbReference type="AlphaFoldDB" id="A0AAE3M6V0"/>
<proteinExistence type="predicted"/>
<accession>A0AAE3M6V0</accession>
<dbReference type="Pfam" id="PF16144">
    <property type="entry name" value="DUF4852"/>
    <property type="match status" value="1"/>
</dbReference>
<comment type="caution">
    <text evidence="1">The sequence shown here is derived from an EMBL/GenBank/DDBJ whole genome shotgun (WGS) entry which is preliminary data.</text>
</comment>
<evidence type="ECO:0000313" key="1">
    <source>
        <dbReference type="EMBL" id="MCW3787992.1"/>
    </source>
</evidence>
<keyword evidence="2" id="KW-1185">Reference proteome</keyword>
<dbReference type="InterPro" id="IPR032325">
    <property type="entry name" value="DUF4852"/>
</dbReference>
<evidence type="ECO:0000313" key="2">
    <source>
        <dbReference type="Proteomes" id="UP001209229"/>
    </source>
</evidence>
<reference evidence="1" key="1">
    <citation type="submission" date="2022-10" db="EMBL/GenBank/DDBJ databases">
        <authorList>
            <person name="Yu W.X."/>
        </authorList>
    </citation>
    <scope>NUCLEOTIDE SEQUENCE</scope>
    <source>
        <strain evidence="1">AAT</strain>
    </source>
</reference>